<keyword evidence="7" id="KW-0539">Nucleus</keyword>
<keyword evidence="14" id="KW-1185">Reference proteome</keyword>
<protein>
    <recommendedName>
        <fullName evidence="8">Pre-mRNA-processing factor 17</fullName>
    </recommendedName>
    <alternativeName>
        <fullName evidence="10">Cell division cycle 40 homolog</fullName>
    </alternativeName>
    <alternativeName>
        <fullName evidence="9">PRP17 homolog</fullName>
    </alternativeName>
</protein>
<dbReference type="GO" id="GO:0060271">
    <property type="term" value="P:cilium assembly"/>
    <property type="evidence" value="ECO:0007669"/>
    <property type="project" value="InterPro"/>
</dbReference>
<evidence type="ECO:0000256" key="10">
    <source>
        <dbReference type="ARBA" id="ARBA00076678"/>
    </source>
</evidence>
<keyword evidence="5" id="KW-0677">Repeat</keyword>
<evidence type="ECO:0000256" key="12">
    <source>
        <dbReference type="SAM" id="Phobius"/>
    </source>
</evidence>
<organism evidence="13 14">
    <name type="scientific">Trichinella papuae</name>
    <dbReference type="NCBI Taxonomy" id="268474"/>
    <lineage>
        <taxon>Eukaryota</taxon>
        <taxon>Metazoa</taxon>
        <taxon>Ecdysozoa</taxon>
        <taxon>Nematoda</taxon>
        <taxon>Enoplea</taxon>
        <taxon>Dorylaimia</taxon>
        <taxon>Trichinellida</taxon>
        <taxon>Trichinellidae</taxon>
        <taxon>Trichinella</taxon>
    </lineage>
</organism>
<feature type="transmembrane region" description="Helical" evidence="12">
    <location>
        <begin position="1123"/>
        <end position="1148"/>
    </location>
</feature>
<keyword evidence="6" id="KW-0508">mRNA splicing</keyword>
<dbReference type="SMART" id="SM00320">
    <property type="entry name" value="WD40"/>
    <property type="match status" value="6"/>
</dbReference>
<dbReference type="Pfam" id="PF00400">
    <property type="entry name" value="WD40"/>
    <property type="match status" value="4"/>
</dbReference>
<keyword evidence="12" id="KW-0472">Membrane</keyword>
<accession>A0A0V1N079</accession>
<comment type="caution">
    <text evidence="13">The sequence shown here is derived from an EMBL/GenBank/DDBJ whole genome shotgun (WGS) entry which is preliminary data.</text>
</comment>
<dbReference type="Proteomes" id="UP000054843">
    <property type="component" value="Unassembled WGS sequence"/>
</dbReference>
<dbReference type="OrthoDB" id="419138at2759"/>
<reference evidence="13 14" key="1">
    <citation type="submission" date="2015-01" db="EMBL/GenBank/DDBJ databases">
        <title>Evolution of Trichinella species and genotypes.</title>
        <authorList>
            <person name="Korhonen P.K."/>
            <person name="Edoardo P."/>
            <person name="Giuseppe L.R."/>
            <person name="Gasser R.B."/>
        </authorList>
    </citation>
    <scope>NUCLEOTIDE SEQUENCE [LARGE SCALE GENOMIC DNA]</scope>
    <source>
        <strain evidence="13">ISS1980</strain>
    </source>
</reference>
<dbReference type="SUPFAM" id="SSF50978">
    <property type="entry name" value="WD40 repeat-like"/>
    <property type="match status" value="1"/>
</dbReference>
<evidence type="ECO:0000256" key="11">
    <source>
        <dbReference type="PROSITE-ProRule" id="PRU00221"/>
    </source>
</evidence>
<dbReference type="GO" id="GO:0000398">
    <property type="term" value="P:mRNA splicing, via spliceosome"/>
    <property type="evidence" value="ECO:0007669"/>
    <property type="project" value="UniProtKB-ARBA"/>
</dbReference>
<dbReference type="PROSITE" id="PS50294">
    <property type="entry name" value="WD_REPEATS_REGION"/>
    <property type="match status" value="3"/>
</dbReference>
<feature type="repeat" description="WD" evidence="11">
    <location>
        <begin position="420"/>
        <end position="452"/>
    </location>
</feature>
<dbReference type="STRING" id="268474.A0A0V1N079"/>
<keyword evidence="3" id="KW-0507">mRNA processing</keyword>
<dbReference type="Pfam" id="PF09773">
    <property type="entry name" value="Meckelin"/>
    <property type="match status" value="1"/>
</dbReference>
<feature type="transmembrane region" description="Helical" evidence="12">
    <location>
        <begin position="1291"/>
        <end position="1314"/>
    </location>
</feature>
<gene>
    <name evidence="13" type="primary">Cdc40</name>
    <name evidence="13" type="ORF">T10_732</name>
</gene>
<keyword evidence="12" id="KW-0812">Transmembrane</keyword>
<sequence>MECKDSVYKSLNALECLQNAYNSSSDEQSDDGIEQQQVEKGSLQNVSLHFSKSKGALVKRNLAPELPYENNSKVVQVVDLKKELQHNAPYDEIFLPLQGPSNPFKSAKQQMLRNTLTGFVEPAHINDFNFENERRTFESYGYAKDPTADVPSDRIIGDVESAAKYNGLTAFESGKRLQTEEKREKLKNYDSSDVQNFTGPWAPYVGEKRVSAPDADTMLEIEEMNRKRKKIIKMQKSEMHEPERSILHISDTVDYQGRTFMCAPHDEGVNLRADAVPERCYIPKKLIHTWTGHKKGVQVIRWFPSSAHMLLSGSLDCRIKLWEVYRGRRCIRTYMGHRMAVRDLSFNNSGTQFLSTSYDRTIKLWDTETGQCKERFTPGKVAYCVKFNPDDDKQDLFICGMQDKKAIQYDLRSGEIVQEYDRHLGAVNTVTFFDKNRRFCTTSDDKSMRIWEWGIPVDTKLIQDPGMYSMPAVTMSPNEKWLACQAMDNRVVIFQVVDDKIRFCRKKCFRGHIVAGYACSVDFSSDISYLMTGDSDGKIFLWDWKTRRIVARWKAHDGVCMSVLWHPHESSKVASCGWDVTVVNRLSWKRVFVGSVSYYTQMLDLKIFAQFKKPLTFVNPESCALDQYFDSSQLICKQCPPGSQATADHQSCSCDEKHKKMQADNQSKIVCTPCSEGQIASVDGWGCIEQISDTNMCKFNEARSFRQTNGLLLPKVTCTPCVSGTHPSPDSTVCIPCDQIIHGSQCQCKPPNVKIDGICVNPNDLVADSPNLYIIHENGLKIETTFFRNHLRIAEYMCRKFQNQTACQLLGNLCVLLHYKRGEKNRGYGRNACDLFLRITRDDNEIFVEWSEGMPWLYYLQDSAEHILSKSDIPVQYSFESENRNSSFLNFMLAAYSLTGEYLGMSPATDGTLQLCMLTRSSRAFTFQVGKYYIQQCNIGIELLKELPDAIFFDVYLKYDNFENESVTELYPVPVLNLNYEEESGYPNKISNAPWLWHLNRRIWLIDMSSTKESSDVENRIVRYAKRISIQTTVQLYNDGKIAPPLITVEYSSISLESLRSGKTMQITFEVVYIDCEDNLSFFLKIALTVSVVLCVVLAIFRSWTWARQTGKRVLDFAALIKFVVAFCSFASTIVYCIIVVASFYALMIHKSKRHPHVLMPSFEGENLWFLILVVAFIFKVVDMVLFYIEQITSEVFFIDWEKPRPTGSRKKESSAAASVISSSTSTVSIWRLVIIANEWNEIQTYRKSSHSLQLIVVLFFLKVLHFESLASVEPGFQLQQISQESCDTSLSRLAIVASLYFIVWSVQCIFHVLITEQCFWNQFRYFIDLCSVCNISVLALRYRLYGYYLHGRSVHGFAEADMDEIHEMLRREKENLCEQRGLEPNSKNQIFTICLQPQFRKQYDDIFDVLVTTVKSKRMHNGKSLSTIEDEQHVKAFYTMNKFLINFIDHCITDLPYLIKDRLFTEAMLNCEFQDTSNCSIFYRDPSETAFSNLFFYGNETKLMIFDVMLFTFVDMIAKNYTIAAFVAYIVVKSLKIVRKSGGRKNIARTSLVDERFLI</sequence>
<evidence type="ECO:0000256" key="9">
    <source>
        <dbReference type="ARBA" id="ARBA00075265"/>
    </source>
</evidence>
<feature type="repeat" description="WD" evidence="11">
    <location>
        <begin position="334"/>
        <end position="375"/>
    </location>
</feature>
<feature type="repeat" description="WD" evidence="11">
    <location>
        <begin position="520"/>
        <end position="552"/>
    </location>
</feature>
<evidence type="ECO:0000313" key="13">
    <source>
        <dbReference type="EMBL" id="KRZ77205.1"/>
    </source>
</evidence>
<feature type="transmembrane region" description="Helical" evidence="12">
    <location>
        <begin position="1082"/>
        <end position="1102"/>
    </location>
</feature>
<dbReference type="PANTHER" id="PTHR21274">
    <property type="entry name" value="MECKELIN"/>
    <property type="match status" value="1"/>
</dbReference>
<dbReference type="EMBL" id="JYDO01000021">
    <property type="protein sequence ID" value="KRZ77205.1"/>
    <property type="molecule type" value="Genomic_DNA"/>
</dbReference>
<feature type="transmembrane region" description="Helical" evidence="12">
    <location>
        <begin position="1168"/>
        <end position="1189"/>
    </location>
</feature>
<dbReference type="PROSITE" id="PS50082">
    <property type="entry name" value="WD_REPEATS_2"/>
    <property type="match status" value="4"/>
</dbReference>
<evidence type="ECO:0000313" key="14">
    <source>
        <dbReference type="Proteomes" id="UP000054843"/>
    </source>
</evidence>
<evidence type="ECO:0000256" key="7">
    <source>
        <dbReference type="ARBA" id="ARBA00023242"/>
    </source>
</evidence>
<keyword evidence="2 11" id="KW-0853">WD repeat</keyword>
<dbReference type="InterPro" id="IPR015943">
    <property type="entry name" value="WD40/YVTN_repeat-like_dom_sf"/>
</dbReference>
<dbReference type="PROSITE" id="PS00678">
    <property type="entry name" value="WD_REPEATS_1"/>
    <property type="match status" value="1"/>
</dbReference>
<evidence type="ECO:0000256" key="6">
    <source>
        <dbReference type="ARBA" id="ARBA00023187"/>
    </source>
</evidence>
<evidence type="ECO:0000256" key="2">
    <source>
        <dbReference type="ARBA" id="ARBA00022574"/>
    </source>
</evidence>
<feature type="repeat" description="WD" evidence="11">
    <location>
        <begin position="290"/>
        <end position="324"/>
    </location>
</feature>
<comment type="subcellular location">
    <subcellularLocation>
        <location evidence="1">Nucleus</location>
    </subcellularLocation>
</comment>
<dbReference type="FunFam" id="2.130.10.10:FF:000034">
    <property type="entry name" value="Pre-mRNA-processing factor 17, putative"/>
    <property type="match status" value="1"/>
</dbReference>
<dbReference type="InterPro" id="IPR019775">
    <property type="entry name" value="WD40_repeat_CS"/>
</dbReference>
<dbReference type="InterPro" id="IPR001680">
    <property type="entry name" value="WD40_rpt"/>
</dbReference>
<keyword evidence="12" id="KW-1133">Transmembrane helix</keyword>
<dbReference type="InterPro" id="IPR036322">
    <property type="entry name" value="WD40_repeat_dom_sf"/>
</dbReference>
<name>A0A0V1N079_9BILA</name>
<dbReference type="GO" id="GO:0005681">
    <property type="term" value="C:spliceosomal complex"/>
    <property type="evidence" value="ECO:0007669"/>
    <property type="project" value="UniProtKB-KW"/>
</dbReference>
<evidence type="ECO:0000256" key="3">
    <source>
        <dbReference type="ARBA" id="ARBA00022664"/>
    </source>
</evidence>
<evidence type="ECO:0000256" key="1">
    <source>
        <dbReference type="ARBA" id="ARBA00004123"/>
    </source>
</evidence>
<proteinExistence type="predicted"/>
<dbReference type="InterPro" id="IPR019170">
    <property type="entry name" value="Meckelin"/>
</dbReference>
<evidence type="ECO:0000256" key="4">
    <source>
        <dbReference type="ARBA" id="ARBA00022728"/>
    </source>
</evidence>
<dbReference type="CDD" id="cd00200">
    <property type="entry name" value="WD40"/>
    <property type="match status" value="1"/>
</dbReference>
<keyword evidence="4" id="KW-0747">Spliceosome</keyword>
<dbReference type="PANTHER" id="PTHR21274:SF0">
    <property type="entry name" value="MECKELIN"/>
    <property type="match status" value="1"/>
</dbReference>
<feature type="transmembrane region" description="Helical" evidence="12">
    <location>
        <begin position="1509"/>
        <end position="1533"/>
    </location>
</feature>
<evidence type="ECO:0000256" key="8">
    <source>
        <dbReference type="ARBA" id="ARBA00068146"/>
    </source>
</evidence>
<evidence type="ECO:0000256" key="5">
    <source>
        <dbReference type="ARBA" id="ARBA00022737"/>
    </source>
</evidence>
<dbReference type="GO" id="GO:0036038">
    <property type="term" value="C:MKS complex"/>
    <property type="evidence" value="ECO:0007669"/>
    <property type="project" value="InterPro"/>
</dbReference>
<dbReference type="Gene3D" id="2.130.10.10">
    <property type="entry name" value="YVTN repeat-like/Quinoprotein amine dehydrogenase"/>
    <property type="match status" value="1"/>
</dbReference>